<protein>
    <submittedName>
        <fullName evidence="2">Uncharacterized protein</fullName>
    </submittedName>
</protein>
<sequence length="203" mass="21165">MTRPTPPSAARARSRTGAIIALILGAILTISGPVLGVLVGSLALVPSALSYADSTTRLAPTGTVELDPGSSVFLLAPVADLEHADHQTCRAHTGNGVEATVTYEPASTLNTLVSGTRYESFGRVTATAHGEYTITCEADVDVVAAPPFHLSAVFGPLAWWTAGGIALSLIGMIGVIVGIVGLSRARVRQRRPVHVWHRVSKEP</sequence>
<feature type="transmembrane region" description="Helical" evidence="1">
    <location>
        <begin position="20"/>
        <end position="45"/>
    </location>
</feature>
<evidence type="ECO:0000256" key="1">
    <source>
        <dbReference type="SAM" id="Phobius"/>
    </source>
</evidence>
<name>A0A810NBJ0_9ACTN</name>
<reference evidence="2" key="1">
    <citation type="submission" date="2020-08" db="EMBL/GenBank/DDBJ databases">
        <title>Whole genome shotgun sequence of Polymorphospora rubra NBRC 101157.</title>
        <authorList>
            <person name="Komaki H."/>
            <person name="Tamura T."/>
        </authorList>
    </citation>
    <scope>NUCLEOTIDE SEQUENCE</scope>
    <source>
        <strain evidence="2">NBRC 101157</strain>
    </source>
</reference>
<dbReference type="AlphaFoldDB" id="A0A810NBJ0"/>
<dbReference type="EMBL" id="AP023359">
    <property type="protein sequence ID" value="BCJ69459.1"/>
    <property type="molecule type" value="Genomic_DNA"/>
</dbReference>
<keyword evidence="1" id="KW-0472">Membrane</keyword>
<evidence type="ECO:0000313" key="3">
    <source>
        <dbReference type="Proteomes" id="UP000680866"/>
    </source>
</evidence>
<keyword evidence="1" id="KW-1133">Transmembrane helix</keyword>
<evidence type="ECO:0000313" key="2">
    <source>
        <dbReference type="EMBL" id="BCJ69459.1"/>
    </source>
</evidence>
<dbReference type="KEGG" id="pry:Prubr_64800"/>
<dbReference type="RefSeq" id="WP_212818751.1">
    <property type="nucleotide sequence ID" value="NZ_AP023359.1"/>
</dbReference>
<gene>
    <name evidence="2" type="ORF">Prubr_64800</name>
</gene>
<accession>A0A810NBJ0</accession>
<keyword evidence="3" id="KW-1185">Reference proteome</keyword>
<organism evidence="2 3">
    <name type="scientific">Polymorphospora rubra</name>
    <dbReference type="NCBI Taxonomy" id="338584"/>
    <lineage>
        <taxon>Bacteria</taxon>
        <taxon>Bacillati</taxon>
        <taxon>Actinomycetota</taxon>
        <taxon>Actinomycetes</taxon>
        <taxon>Micromonosporales</taxon>
        <taxon>Micromonosporaceae</taxon>
        <taxon>Polymorphospora</taxon>
    </lineage>
</organism>
<dbReference type="Proteomes" id="UP000680866">
    <property type="component" value="Chromosome"/>
</dbReference>
<keyword evidence="1" id="KW-0812">Transmembrane</keyword>
<proteinExistence type="predicted"/>
<feature type="transmembrane region" description="Helical" evidence="1">
    <location>
        <begin position="157"/>
        <end position="182"/>
    </location>
</feature>